<dbReference type="InterPro" id="IPR006143">
    <property type="entry name" value="RND_pump_MFP"/>
</dbReference>
<dbReference type="NCBIfam" id="TIGR01730">
    <property type="entry name" value="RND_mfp"/>
    <property type="match status" value="1"/>
</dbReference>
<dbReference type="PANTHER" id="PTHR30469:SF15">
    <property type="entry name" value="HLYD FAMILY OF SECRETION PROTEINS"/>
    <property type="match status" value="1"/>
</dbReference>
<dbReference type="Gene3D" id="2.40.30.170">
    <property type="match status" value="1"/>
</dbReference>
<dbReference type="RefSeq" id="WP_404635900.1">
    <property type="nucleotide sequence ID" value="NZ_JADIKM010000006.1"/>
</dbReference>
<dbReference type="InterPro" id="IPR058625">
    <property type="entry name" value="MdtA-like_BSH"/>
</dbReference>
<dbReference type="Proteomes" id="UP001620460">
    <property type="component" value="Unassembled WGS sequence"/>
</dbReference>
<evidence type="ECO:0000313" key="3">
    <source>
        <dbReference type="EMBL" id="MFK2905980.1"/>
    </source>
</evidence>
<dbReference type="EMBL" id="JADIKM010000006">
    <property type="protein sequence ID" value="MFK2905980.1"/>
    <property type="molecule type" value="Genomic_DNA"/>
</dbReference>
<protein>
    <submittedName>
        <fullName evidence="3">Efflux RND transporter periplasmic adaptor subunit</fullName>
    </submittedName>
</protein>
<dbReference type="PANTHER" id="PTHR30469">
    <property type="entry name" value="MULTIDRUG RESISTANCE PROTEIN MDTA"/>
    <property type="match status" value="1"/>
</dbReference>
<evidence type="ECO:0000256" key="1">
    <source>
        <dbReference type="ARBA" id="ARBA00009477"/>
    </source>
</evidence>
<sequence>MAVALPLAAQTSDAGAPVDGGSGRIRTQLVAQNDVEISSEVAAKIDRLPLKEGDAFARGDLLVGFDCSLYQAQLNKAAATAAAATRQLDVTRQLASLHSVGAMEVAQADARAKEAAADAAYMRTTVGKCAIRAPFAGRVAKRDAAPFEYVTPGKPLLEILDTGTLEVKLIVPSRWLATIEPGSRFVVHVDDLDRDVDAEVVRLGARIDPVSQTVSLSGRIVGAQAQLLPGMSGWASFPGHP</sequence>
<evidence type="ECO:0000259" key="2">
    <source>
        <dbReference type="Pfam" id="PF25917"/>
    </source>
</evidence>
<reference evidence="3 4" key="1">
    <citation type="submission" date="2020-10" db="EMBL/GenBank/DDBJ databases">
        <title>Phylogeny of dyella-like bacteria.</title>
        <authorList>
            <person name="Fu J."/>
        </authorList>
    </citation>
    <scope>NUCLEOTIDE SEQUENCE [LARGE SCALE GENOMIC DNA]</scope>
    <source>
        <strain evidence="3 4">Gsoil3046</strain>
    </source>
</reference>
<dbReference type="Pfam" id="PF25917">
    <property type="entry name" value="BSH_RND"/>
    <property type="match status" value="1"/>
</dbReference>
<dbReference type="SUPFAM" id="SSF111369">
    <property type="entry name" value="HlyD-like secretion proteins"/>
    <property type="match status" value="1"/>
</dbReference>
<keyword evidence="4" id="KW-1185">Reference proteome</keyword>
<feature type="domain" description="Multidrug resistance protein MdtA-like barrel-sandwich hybrid" evidence="2">
    <location>
        <begin position="33"/>
        <end position="159"/>
    </location>
</feature>
<comment type="caution">
    <text evidence="3">The sequence shown here is derived from an EMBL/GenBank/DDBJ whole genome shotgun (WGS) entry which is preliminary data.</text>
</comment>
<organism evidence="3 4">
    <name type="scientific">Dyella ginsengisoli</name>
    <dbReference type="NCBI Taxonomy" id="363848"/>
    <lineage>
        <taxon>Bacteria</taxon>
        <taxon>Pseudomonadati</taxon>
        <taxon>Pseudomonadota</taxon>
        <taxon>Gammaproteobacteria</taxon>
        <taxon>Lysobacterales</taxon>
        <taxon>Rhodanobacteraceae</taxon>
        <taxon>Dyella</taxon>
    </lineage>
</organism>
<evidence type="ECO:0000313" key="4">
    <source>
        <dbReference type="Proteomes" id="UP001620460"/>
    </source>
</evidence>
<gene>
    <name evidence="3" type="ORF">ISP17_18620</name>
</gene>
<comment type="similarity">
    <text evidence="1">Belongs to the membrane fusion protein (MFP) (TC 8.A.1) family.</text>
</comment>
<accession>A0ABW8K0G0</accession>
<proteinExistence type="inferred from homology"/>
<dbReference type="Gene3D" id="2.40.50.100">
    <property type="match status" value="1"/>
</dbReference>
<name>A0ABW8K0G0_9GAMM</name>